<evidence type="ECO:0000313" key="1">
    <source>
        <dbReference type="EMBL" id="TMV14671.1"/>
    </source>
</evidence>
<accession>A0ABY2XDA0</accession>
<protein>
    <submittedName>
        <fullName evidence="1">Uncharacterized protein</fullName>
    </submittedName>
</protein>
<sequence length="71" mass="7548">MTPDGSDNLANVSAAAMDFAHTLGNVQQMLSSSNRLLRPDTGPDVLMAIAESLRSAADMLQSLVDAPDERF</sequence>
<dbReference type="RefSeq" id="WP_138862022.1">
    <property type="nucleotide sequence ID" value="NZ_VCPC01000001.1"/>
</dbReference>
<proteinExistence type="predicted"/>
<dbReference type="Proteomes" id="UP001191082">
    <property type="component" value="Unassembled WGS sequence"/>
</dbReference>
<comment type="caution">
    <text evidence="1">The sequence shown here is derived from an EMBL/GenBank/DDBJ whole genome shotgun (WGS) entry which is preliminary data.</text>
</comment>
<reference evidence="1 2" key="1">
    <citation type="submission" date="2019-05" db="EMBL/GenBank/DDBJ databases">
        <title>Marivita sp. nov. isolated from sea sediment.</title>
        <authorList>
            <person name="Kim W."/>
        </authorList>
    </citation>
    <scope>NUCLEOTIDE SEQUENCE [LARGE SCALE GENOMIC DNA]</scope>
    <source>
        <strain evidence="1 2">CAU 1492</strain>
    </source>
</reference>
<evidence type="ECO:0000313" key="2">
    <source>
        <dbReference type="Proteomes" id="UP001191082"/>
    </source>
</evidence>
<organism evidence="1 2">
    <name type="scientific">Arenibacterium halophilum</name>
    <dbReference type="NCBI Taxonomy" id="2583821"/>
    <lineage>
        <taxon>Bacteria</taxon>
        <taxon>Pseudomonadati</taxon>
        <taxon>Pseudomonadota</taxon>
        <taxon>Alphaproteobacteria</taxon>
        <taxon>Rhodobacterales</taxon>
        <taxon>Paracoccaceae</taxon>
        <taxon>Arenibacterium</taxon>
    </lineage>
</organism>
<name>A0ABY2XDA0_9RHOB</name>
<keyword evidence="2" id="KW-1185">Reference proteome</keyword>
<gene>
    <name evidence="1" type="ORF">FGK64_01425</name>
</gene>
<dbReference type="EMBL" id="VCPC01000001">
    <property type="protein sequence ID" value="TMV14671.1"/>
    <property type="molecule type" value="Genomic_DNA"/>
</dbReference>